<reference evidence="1 2" key="1">
    <citation type="submission" date="2010-03" db="EMBL/GenBank/DDBJ databases">
        <title>The genome sequence of Roseburia intestinalis XB6B4.</title>
        <authorList>
            <consortium name="metaHIT consortium -- http://www.metahit.eu/"/>
            <person name="Pajon A."/>
            <person name="Turner K."/>
            <person name="Parkhill J."/>
            <person name="Bernalier A."/>
        </authorList>
    </citation>
    <scope>NUCLEOTIDE SEQUENCE [LARGE SCALE GENOMIC DNA]</scope>
    <source>
        <strain evidence="1 2">XB6B4</strain>
    </source>
</reference>
<sequence length="21" mass="2383">MSVSFGQVFAGKDIGKLWKRK</sequence>
<evidence type="ECO:0000313" key="1">
    <source>
        <dbReference type="EMBL" id="CBL13968.1"/>
    </source>
</evidence>
<dbReference type="AlphaFoldDB" id="D4L2X8"/>
<name>D4L2X8_9FIRM</name>
<evidence type="ECO:0000313" key="2">
    <source>
        <dbReference type="Proteomes" id="UP000008953"/>
    </source>
</evidence>
<accession>D4L2X8</accession>
<reference evidence="1 2" key="2">
    <citation type="submission" date="2010-03" db="EMBL/GenBank/DDBJ databases">
        <authorList>
            <person name="Pajon A."/>
        </authorList>
    </citation>
    <scope>NUCLEOTIDE SEQUENCE [LARGE SCALE GENOMIC DNA]</scope>
    <source>
        <strain evidence="1 2">XB6B4</strain>
    </source>
</reference>
<dbReference type="EMBL" id="FP929050">
    <property type="protein sequence ID" value="CBL13968.1"/>
    <property type="molecule type" value="Genomic_DNA"/>
</dbReference>
<protein>
    <submittedName>
        <fullName evidence="1">Uncharacterized protein</fullName>
    </submittedName>
</protein>
<dbReference type="KEGG" id="rix:RO1_37270"/>
<dbReference type="Proteomes" id="UP000008953">
    <property type="component" value="Chromosome"/>
</dbReference>
<organism evidence="1 2">
    <name type="scientific">Roseburia intestinalis XB6B4</name>
    <dbReference type="NCBI Taxonomy" id="718255"/>
    <lineage>
        <taxon>Bacteria</taxon>
        <taxon>Bacillati</taxon>
        <taxon>Bacillota</taxon>
        <taxon>Clostridia</taxon>
        <taxon>Lachnospirales</taxon>
        <taxon>Lachnospiraceae</taxon>
        <taxon>Roseburia</taxon>
    </lineage>
</organism>
<proteinExistence type="predicted"/>
<dbReference type="HOGENOM" id="CLU_3426689_0_0_9"/>
<gene>
    <name evidence="1" type="ORF">RO1_37270</name>
</gene>